<protein>
    <submittedName>
        <fullName evidence="1">Uncharacterized protein</fullName>
    </submittedName>
</protein>
<accession>A0A6J5H1Z9</accession>
<dbReference type="Proteomes" id="UP000494252">
    <property type="component" value="Unassembled WGS sequence"/>
</dbReference>
<organism evidence="1 2">
    <name type="scientific">Paraburkholderia fynbosensis</name>
    <dbReference type="NCBI Taxonomy" id="1200993"/>
    <lineage>
        <taxon>Bacteria</taxon>
        <taxon>Pseudomonadati</taxon>
        <taxon>Pseudomonadota</taxon>
        <taxon>Betaproteobacteria</taxon>
        <taxon>Burkholderiales</taxon>
        <taxon>Burkholderiaceae</taxon>
        <taxon>Paraburkholderia</taxon>
    </lineage>
</organism>
<keyword evidence="2" id="KW-1185">Reference proteome</keyword>
<dbReference type="EMBL" id="CADIKI010000041">
    <property type="protein sequence ID" value="CAB3810688.1"/>
    <property type="molecule type" value="Genomic_DNA"/>
</dbReference>
<sequence>MGKRLNEVTAMCGCPRTRHKVKPATVQTWRTQIDLTKAQTVAEPDALRRQIVERLISGDHYRTAEKPGIEPGLKKRSLRAGGGRVELAALRDHTQSGRCVSLRHKRAAF</sequence>
<gene>
    <name evidence="1" type="ORF">LMG27177_07385</name>
</gene>
<proteinExistence type="predicted"/>
<name>A0A6J5H1Z9_9BURK</name>
<evidence type="ECO:0000313" key="2">
    <source>
        <dbReference type="Proteomes" id="UP000494252"/>
    </source>
</evidence>
<dbReference type="AlphaFoldDB" id="A0A6J5H1Z9"/>
<evidence type="ECO:0000313" key="1">
    <source>
        <dbReference type="EMBL" id="CAB3810688.1"/>
    </source>
</evidence>
<reference evidence="1 2" key="1">
    <citation type="submission" date="2020-04" db="EMBL/GenBank/DDBJ databases">
        <authorList>
            <person name="De Canck E."/>
        </authorList>
    </citation>
    <scope>NUCLEOTIDE SEQUENCE [LARGE SCALE GENOMIC DNA]</scope>
    <source>
        <strain evidence="1 2">LMG 27177</strain>
    </source>
</reference>